<dbReference type="AlphaFoldDB" id="A0A238Y6J6"/>
<name>A0A238Y6J6_HALVU</name>
<accession>A0A238Y6J6</accession>
<dbReference type="SUPFAM" id="SSF49503">
    <property type="entry name" value="Cupredoxins"/>
    <property type="match status" value="1"/>
</dbReference>
<reference evidence="1 2" key="1">
    <citation type="submission" date="2017-06" db="EMBL/GenBank/DDBJ databases">
        <authorList>
            <person name="Kim H.J."/>
            <person name="Triplett B.A."/>
        </authorList>
    </citation>
    <scope>NUCLEOTIDE SEQUENCE [LARGE SCALE GENOMIC DNA]</scope>
    <source>
        <strain evidence="1 2">DSM 8800</strain>
    </source>
</reference>
<sequence length="148" mass="15724">MVARYSRRRVLGGCLGVGTAGCTSRRDGGDVEADTEGTDTVASRVTVDEDHGFVPGTIEIAVGDTVEWKNTGSRTQTVTAYDSGVPEPSAYFASGGSGRELTARVTYPFVGGLATNETYANTFERRGSYEYFSIPTEDDGTTGTVRVE</sequence>
<evidence type="ECO:0000313" key="1">
    <source>
        <dbReference type="EMBL" id="SNR66448.1"/>
    </source>
</evidence>
<dbReference type="Gene3D" id="2.60.40.420">
    <property type="entry name" value="Cupredoxins - blue copper proteins"/>
    <property type="match status" value="1"/>
</dbReference>
<dbReference type="OrthoDB" id="186995at2157"/>
<organism evidence="1 2">
    <name type="scientific">Halorubrum vacuolatum</name>
    <name type="common">Natronobacterium vacuolatum</name>
    <dbReference type="NCBI Taxonomy" id="63740"/>
    <lineage>
        <taxon>Archaea</taxon>
        <taxon>Methanobacteriati</taxon>
        <taxon>Methanobacteriota</taxon>
        <taxon>Stenosarchaea group</taxon>
        <taxon>Halobacteria</taxon>
        <taxon>Halobacteriales</taxon>
        <taxon>Haloferacaceae</taxon>
        <taxon>Halorubrum</taxon>
    </lineage>
</organism>
<dbReference type="EMBL" id="FZNQ01000031">
    <property type="protein sequence ID" value="SNR66448.1"/>
    <property type="molecule type" value="Genomic_DNA"/>
</dbReference>
<keyword evidence="2" id="KW-1185">Reference proteome</keyword>
<proteinExistence type="predicted"/>
<evidence type="ECO:0008006" key="3">
    <source>
        <dbReference type="Google" id="ProtNLM"/>
    </source>
</evidence>
<dbReference type="InterPro" id="IPR008972">
    <property type="entry name" value="Cupredoxin"/>
</dbReference>
<gene>
    <name evidence="1" type="ORF">SAMN06264855_1319</name>
</gene>
<dbReference type="Proteomes" id="UP000198397">
    <property type="component" value="Unassembled WGS sequence"/>
</dbReference>
<evidence type="ECO:0000313" key="2">
    <source>
        <dbReference type="Proteomes" id="UP000198397"/>
    </source>
</evidence>
<dbReference type="RefSeq" id="WP_143420462.1">
    <property type="nucleotide sequence ID" value="NZ_FZNQ01000031.1"/>
</dbReference>
<protein>
    <recommendedName>
        <fullName evidence="3">Plastocyanin</fullName>
    </recommendedName>
</protein>
<dbReference type="PROSITE" id="PS51257">
    <property type="entry name" value="PROKAR_LIPOPROTEIN"/>
    <property type="match status" value="1"/>
</dbReference>